<dbReference type="InterPro" id="IPR027417">
    <property type="entry name" value="P-loop_NTPase"/>
</dbReference>
<keyword evidence="7 9" id="KW-1133">Transmembrane helix</keyword>
<dbReference type="SUPFAM" id="SSF52540">
    <property type="entry name" value="P-loop containing nucleoside triphosphate hydrolases"/>
    <property type="match status" value="1"/>
</dbReference>
<dbReference type="GO" id="GO:0016887">
    <property type="term" value="F:ATP hydrolysis activity"/>
    <property type="evidence" value="ECO:0007669"/>
    <property type="project" value="InterPro"/>
</dbReference>
<dbReference type="PROSITE" id="PS50893">
    <property type="entry name" value="ABC_TRANSPORTER_2"/>
    <property type="match status" value="1"/>
</dbReference>
<keyword evidence="8 9" id="KW-0472">Membrane</keyword>
<feature type="transmembrane region" description="Helical" evidence="9">
    <location>
        <begin position="31"/>
        <end position="57"/>
    </location>
</feature>
<feature type="transmembrane region" description="Helical" evidence="9">
    <location>
        <begin position="247"/>
        <end position="267"/>
    </location>
</feature>
<dbReference type="Pfam" id="PF00005">
    <property type="entry name" value="ABC_tran"/>
    <property type="match status" value="1"/>
</dbReference>
<dbReference type="CDD" id="cd18605">
    <property type="entry name" value="ABC_6TM_MRP7_D2_like"/>
    <property type="match status" value="1"/>
</dbReference>
<keyword evidence="5" id="KW-0547">Nucleotide-binding</keyword>
<dbReference type="AlphaFoldDB" id="A0A820XGU3"/>
<proteinExistence type="predicted"/>
<gene>
    <name evidence="12" type="ORF">HFQ381_LOCUS29847</name>
</gene>
<comment type="caution">
    <text evidence="12">The sequence shown here is derived from an EMBL/GenBank/DDBJ whole genome shotgun (WGS) entry which is preliminary data.</text>
</comment>
<dbReference type="Proteomes" id="UP000663851">
    <property type="component" value="Unassembled WGS sequence"/>
</dbReference>
<keyword evidence="2" id="KW-0813">Transport</keyword>
<keyword evidence="3 9" id="KW-0812">Transmembrane</keyword>
<dbReference type="Gene3D" id="3.40.50.300">
    <property type="entry name" value="P-loop containing nucleotide triphosphate hydrolases"/>
    <property type="match status" value="1"/>
</dbReference>
<feature type="transmembrane region" description="Helical" evidence="9">
    <location>
        <begin position="104"/>
        <end position="123"/>
    </location>
</feature>
<evidence type="ECO:0000259" key="11">
    <source>
        <dbReference type="PROSITE" id="PS50929"/>
    </source>
</evidence>
<organism evidence="12 13">
    <name type="scientific">Rotaria socialis</name>
    <dbReference type="NCBI Taxonomy" id="392032"/>
    <lineage>
        <taxon>Eukaryota</taxon>
        <taxon>Metazoa</taxon>
        <taxon>Spiralia</taxon>
        <taxon>Gnathifera</taxon>
        <taxon>Rotifera</taxon>
        <taxon>Eurotatoria</taxon>
        <taxon>Bdelloidea</taxon>
        <taxon>Philodinida</taxon>
        <taxon>Philodinidae</taxon>
        <taxon>Rotaria</taxon>
    </lineage>
</organism>
<dbReference type="SUPFAM" id="SSF90123">
    <property type="entry name" value="ABC transporter transmembrane region"/>
    <property type="match status" value="1"/>
</dbReference>
<dbReference type="InterPro" id="IPR003439">
    <property type="entry name" value="ABC_transporter-like_ATP-bd"/>
</dbReference>
<evidence type="ECO:0000256" key="5">
    <source>
        <dbReference type="ARBA" id="ARBA00022741"/>
    </source>
</evidence>
<evidence type="ECO:0000256" key="7">
    <source>
        <dbReference type="ARBA" id="ARBA00022989"/>
    </source>
</evidence>
<keyword evidence="4" id="KW-0677">Repeat</keyword>
<dbReference type="FunFam" id="3.40.50.300:FF:000163">
    <property type="entry name" value="Multidrug resistance-associated protein member 4"/>
    <property type="match status" value="1"/>
</dbReference>
<dbReference type="InterPro" id="IPR017871">
    <property type="entry name" value="ABC_transporter-like_CS"/>
</dbReference>
<evidence type="ECO:0000256" key="9">
    <source>
        <dbReference type="SAM" id="Phobius"/>
    </source>
</evidence>
<dbReference type="PANTHER" id="PTHR24223:SF330">
    <property type="entry name" value="ATP-BINDING CASSETTE SUB-FAMILY C MEMBER 10"/>
    <property type="match status" value="1"/>
</dbReference>
<evidence type="ECO:0000313" key="12">
    <source>
        <dbReference type="EMBL" id="CAF4533034.1"/>
    </source>
</evidence>
<dbReference type="Gene3D" id="1.20.1560.10">
    <property type="entry name" value="ABC transporter type 1, transmembrane domain"/>
    <property type="match status" value="1"/>
</dbReference>
<evidence type="ECO:0000256" key="3">
    <source>
        <dbReference type="ARBA" id="ARBA00022692"/>
    </source>
</evidence>
<evidence type="ECO:0000259" key="10">
    <source>
        <dbReference type="PROSITE" id="PS50893"/>
    </source>
</evidence>
<dbReference type="GO" id="GO:0016020">
    <property type="term" value="C:membrane"/>
    <property type="evidence" value="ECO:0007669"/>
    <property type="project" value="UniProtKB-SubCell"/>
</dbReference>
<feature type="non-terminal residue" evidence="12">
    <location>
        <position position="1"/>
    </location>
</feature>
<feature type="domain" description="ABC transporter" evidence="10">
    <location>
        <begin position="317"/>
        <end position="549"/>
    </location>
</feature>
<feature type="domain" description="ABC transmembrane type-1" evidence="11">
    <location>
        <begin position="18"/>
        <end position="275"/>
    </location>
</feature>
<dbReference type="EMBL" id="CAJOBO010004916">
    <property type="protein sequence ID" value="CAF4533034.1"/>
    <property type="molecule type" value="Genomic_DNA"/>
</dbReference>
<evidence type="ECO:0000256" key="8">
    <source>
        <dbReference type="ARBA" id="ARBA00023136"/>
    </source>
</evidence>
<dbReference type="PANTHER" id="PTHR24223">
    <property type="entry name" value="ATP-BINDING CASSETTE SUB-FAMILY C"/>
    <property type="match status" value="1"/>
</dbReference>
<dbReference type="PROSITE" id="PS50929">
    <property type="entry name" value="ABC_TM1F"/>
    <property type="match status" value="1"/>
</dbReference>
<evidence type="ECO:0000256" key="2">
    <source>
        <dbReference type="ARBA" id="ARBA00022448"/>
    </source>
</evidence>
<protein>
    <submittedName>
        <fullName evidence="12">Uncharacterized protein</fullName>
    </submittedName>
</protein>
<evidence type="ECO:0000256" key="4">
    <source>
        <dbReference type="ARBA" id="ARBA00022737"/>
    </source>
</evidence>
<sequence length="557" mass="62507">LMLCFSVSNIDARPMFGFATQTADKDFKRFFIIYVSLAIANSLFTLMRAFTFAYGGIAAARKLHKSLLNSLLKCSISFLDATPSGRILNRFSSDTWSVDDSLPFIMNILLANMFSLLGTLVLSCYGLPKFLIVLVPLAIFYYFIQNYYRWTSREIKRISSVSLSPVYAHFGETISGLSTIRAFRHVTQFVEHNFLLVSNSIRAQFASLIAGLWLSFRLQLIGIVMVAGVSLIGVIEHVYTIEGSNPALVGLSLSYILSVTGLLNGLISSFTETEKEMIGVERVTAYIDDLPKEEEDNEEQFIFLNEERQQKGATIEYRHATMKYSVDQKVALDNITFQIQSNEKIGIVGRTGSGKSSLLAVLFRLVNLSDGQILIDNVDTTTMRRHTLRQTLAIIPQDPFLFSGTIRENLDPYQHHTDEEIHSALEKCHLFDLVETLGNDLNSMIVERGRNFSVGQKQLFCLARALLRKAKILCLDEATANIDNETDRLIQTSIRDACSNVTVITIAHRVQTILDSDRVIVMDSGRIIEFDTPTNLLKSPQSTFARLVRQAKVSILS</sequence>
<accession>A0A820XGU3</accession>
<dbReference type="GO" id="GO:0005524">
    <property type="term" value="F:ATP binding"/>
    <property type="evidence" value="ECO:0007669"/>
    <property type="project" value="UniProtKB-KW"/>
</dbReference>
<reference evidence="12" key="1">
    <citation type="submission" date="2021-02" db="EMBL/GenBank/DDBJ databases">
        <authorList>
            <person name="Nowell W R."/>
        </authorList>
    </citation>
    <scope>NUCLEOTIDE SEQUENCE</scope>
</reference>
<evidence type="ECO:0000256" key="1">
    <source>
        <dbReference type="ARBA" id="ARBA00004141"/>
    </source>
</evidence>
<feature type="transmembrane region" description="Helical" evidence="9">
    <location>
        <begin position="129"/>
        <end position="148"/>
    </location>
</feature>
<dbReference type="SMART" id="SM00382">
    <property type="entry name" value="AAA"/>
    <property type="match status" value="1"/>
</dbReference>
<dbReference type="GO" id="GO:0140359">
    <property type="term" value="F:ABC-type transporter activity"/>
    <property type="evidence" value="ECO:0007669"/>
    <property type="project" value="InterPro"/>
</dbReference>
<feature type="transmembrane region" description="Helical" evidence="9">
    <location>
        <begin position="208"/>
        <end position="235"/>
    </location>
</feature>
<dbReference type="FunFam" id="1.20.1560.10:FF:000013">
    <property type="entry name" value="ABC transporter C family member 2"/>
    <property type="match status" value="1"/>
</dbReference>
<evidence type="ECO:0000313" key="13">
    <source>
        <dbReference type="Proteomes" id="UP000663851"/>
    </source>
</evidence>
<name>A0A820XGU3_9BILA</name>
<comment type="subcellular location">
    <subcellularLocation>
        <location evidence="1">Membrane</location>
        <topology evidence="1">Multi-pass membrane protein</topology>
    </subcellularLocation>
</comment>
<dbReference type="PROSITE" id="PS00211">
    <property type="entry name" value="ABC_TRANSPORTER_1"/>
    <property type="match status" value="1"/>
</dbReference>
<keyword evidence="6" id="KW-0067">ATP-binding</keyword>
<dbReference type="InterPro" id="IPR050173">
    <property type="entry name" value="ABC_transporter_C-like"/>
</dbReference>
<dbReference type="InterPro" id="IPR003593">
    <property type="entry name" value="AAA+_ATPase"/>
</dbReference>
<dbReference type="Pfam" id="PF00664">
    <property type="entry name" value="ABC_membrane"/>
    <property type="match status" value="1"/>
</dbReference>
<evidence type="ECO:0000256" key="6">
    <source>
        <dbReference type="ARBA" id="ARBA00022840"/>
    </source>
</evidence>
<dbReference type="InterPro" id="IPR036640">
    <property type="entry name" value="ABC1_TM_sf"/>
</dbReference>
<dbReference type="InterPro" id="IPR011527">
    <property type="entry name" value="ABC1_TM_dom"/>
</dbReference>
<dbReference type="CDD" id="cd03244">
    <property type="entry name" value="ABCC_MRP_domain2"/>
    <property type="match status" value="1"/>
</dbReference>